<organism evidence="2">
    <name type="scientific">freshwater metagenome</name>
    <dbReference type="NCBI Taxonomy" id="449393"/>
    <lineage>
        <taxon>unclassified sequences</taxon>
        <taxon>metagenomes</taxon>
        <taxon>ecological metagenomes</taxon>
    </lineage>
</organism>
<reference evidence="2" key="1">
    <citation type="submission" date="2020-05" db="EMBL/GenBank/DDBJ databases">
        <authorList>
            <person name="Chiriac C."/>
            <person name="Salcher M."/>
            <person name="Ghai R."/>
            <person name="Kavagutti S V."/>
        </authorList>
    </citation>
    <scope>NUCLEOTIDE SEQUENCE</scope>
</reference>
<feature type="compositionally biased region" description="Basic and acidic residues" evidence="1">
    <location>
        <begin position="28"/>
        <end position="43"/>
    </location>
</feature>
<accession>A0A6J6L213</accession>
<feature type="region of interest" description="Disordered" evidence="1">
    <location>
        <begin position="1"/>
        <end position="43"/>
    </location>
</feature>
<name>A0A6J6L213_9ZZZZ</name>
<feature type="compositionally biased region" description="Basic and acidic residues" evidence="1">
    <location>
        <begin position="1"/>
        <end position="10"/>
    </location>
</feature>
<sequence>MGGDDDRVVLMDDGSTSNADELVDDPNVGDRSDIGKPTGLHRE</sequence>
<proteinExistence type="predicted"/>
<gene>
    <name evidence="2" type="ORF">UFOPK2143_01487</name>
</gene>
<evidence type="ECO:0000313" key="2">
    <source>
        <dbReference type="EMBL" id="CAB4654763.1"/>
    </source>
</evidence>
<dbReference type="AlphaFoldDB" id="A0A6J6L213"/>
<dbReference type="EMBL" id="CAEZVV010000126">
    <property type="protein sequence ID" value="CAB4654763.1"/>
    <property type="molecule type" value="Genomic_DNA"/>
</dbReference>
<evidence type="ECO:0000256" key="1">
    <source>
        <dbReference type="SAM" id="MobiDB-lite"/>
    </source>
</evidence>
<protein>
    <submittedName>
        <fullName evidence="2">Unannotated protein</fullName>
    </submittedName>
</protein>